<keyword evidence="4 10" id="KW-0812">Transmembrane</keyword>
<evidence type="ECO:0000256" key="7">
    <source>
        <dbReference type="ARBA" id="ARBA00023122"/>
    </source>
</evidence>
<dbReference type="GO" id="GO:0050660">
    <property type="term" value="F:flavin adenine dinucleotide binding"/>
    <property type="evidence" value="ECO:0007669"/>
    <property type="project" value="InterPro"/>
</dbReference>
<evidence type="ECO:0000256" key="11">
    <source>
        <dbReference type="SAM" id="MobiDB-lite"/>
    </source>
</evidence>
<sequence>MSAALGVLAVLLLTAATGYFVAQEFSYVAVDRARLAAAAQQGDRRAARALGVTERLSFTLSGAQLGITATALLVGFIAEPALADLIRPLLRAGGLPGQAGVALTLALVLATVIQMVLGELAPKNLAIARPEAVARALASSTLAYLTVAGPIVRFFNGAANRLLRLLGIEPMEEPHQGATGEELARIIEESGKHGHLSPEVSQLLQRALAFGDRTAGDVMVPRPDVAAVRASEPVARVVELLRTKGFSRYPVVGENMDDIVGLVGVHQLLDAPDGATVGQVAHPALLVPATLPLPDLLGRMRERGETFACVLDEYGGLAGVVTLEDVAEELVGDIRDENDPDQPTATREPDGSWVIPGQWRLDEVQRATGVELPDGDYETIGGLVIAGLGRLPQVGDQITSPALDRDQPEQPVRADLVVEAVQRRVPALVRLVLVRSAAPPQAVERA</sequence>
<reference evidence="16 18" key="2">
    <citation type="submission" date="2015-02" db="EMBL/GenBank/DDBJ databases">
        <title>Physiological reanalysis, assessment of diazotrophy, and genome sequences of multiple isolates of Streptomyces thermoautotrophicus.</title>
        <authorList>
            <person name="MacKellar D.C."/>
            <person name="Lieber L."/>
            <person name="Norman J."/>
            <person name="Bolger A."/>
            <person name="Tobin C."/>
            <person name="Murray J.W."/>
            <person name="Prell J."/>
        </authorList>
    </citation>
    <scope>NUCLEOTIDE SEQUENCE [LARGE SCALE GENOMIC DNA]</scope>
    <source>
        <strain evidence="16 18">UBT1</strain>
    </source>
</reference>
<keyword evidence="6 10" id="KW-1133">Transmembrane helix</keyword>
<dbReference type="Gene3D" id="3.30.465.10">
    <property type="match status" value="1"/>
</dbReference>
<organism evidence="16 17">
    <name type="scientific">Carbonactinospora thermoautotrophica</name>
    <dbReference type="NCBI Taxonomy" id="1469144"/>
    <lineage>
        <taxon>Bacteria</taxon>
        <taxon>Bacillati</taxon>
        <taxon>Actinomycetota</taxon>
        <taxon>Actinomycetes</taxon>
        <taxon>Kitasatosporales</taxon>
        <taxon>Carbonactinosporaceae</taxon>
        <taxon>Carbonactinospora</taxon>
    </lineage>
</organism>
<dbReference type="RefSeq" id="WP_067069226.1">
    <property type="nucleotide sequence ID" value="NZ_JYIJ01000014.1"/>
</dbReference>
<dbReference type="PANTHER" id="PTHR43099">
    <property type="entry name" value="UPF0053 PROTEIN YRKA"/>
    <property type="match status" value="1"/>
</dbReference>
<evidence type="ECO:0000256" key="6">
    <source>
        <dbReference type="ARBA" id="ARBA00022989"/>
    </source>
</evidence>
<dbReference type="GO" id="GO:0005886">
    <property type="term" value="C:plasma membrane"/>
    <property type="evidence" value="ECO:0007669"/>
    <property type="project" value="UniProtKB-SubCell"/>
</dbReference>
<evidence type="ECO:0000256" key="12">
    <source>
        <dbReference type="SAM" id="Phobius"/>
    </source>
</evidence>
<reference evidence="17" key="1">
    <citation type="submission" date="2015-02" db="EMBL/GenBank/DDBJ databases">
        <title>Physiological reanalysis, assessment of diazotrophy, and genome sequences of multiple isolates of Streptomyces thermoautotrophicus.</title>
        <authorList>
            <person name="MacKellar D.C."/>
            <person name="Lieber L."/>
            <person name="Norman J."/>
            <person name="Bolger A."/>
            <person name="Tobin C."/>
            <person name="Murray J.W."/>
            <person name="Friesen M."/>
            <person name="Prell J."/>
        </authorList>
    </citation>
    <scope>NUCLEOTIDE SEQUENCE [LARGE SCALE GENOMIC DNA]</scope>
    <source>
        <strain evidence="17">UBT1</strain>
    </source>
</reference>
<feature type="transmembrane region" description="Helical" evidence="12">
    <location>
        <begin position="58"/>
        <end position="78"/>
    </location>
</feature>
<dbReference type="InterPro" id="IPR036318">
    <property type="entry name" value="FAD-bd_PCMH-like_sf"/>
</dbReference>
<dbReference type="Pfam" id="PF00571">
    <property type="entry name" value="CBS"/>
    <property type="match status" value="2"/>
</dbReference>
<evidence type="ECO:0000313" key="16">
    <source>
        <dbReference type="EMBL" id="KWX09532.1"/>
    </source>
</evidence>
<feature type="domain" description="CBS" evidence="13">
    <location>
        <begin position="219"/>
        <end position="278"/>
    </location>
</feature>
<name>A0A132NIK0_9ACTN</name>
<dbReference type="EMBL" id="JYIK01000789">
    <property type="protein sequence ID" value="KWX09532.1"/>
    <property type="molecule type" value="Genomic_DNA"/>
</dbReference>
<keyword evidence="7 9" id="KW-0129">CBS domain</keyword>
<evidence type="ECO:0000313" key="15">
    <source>
        <dbReference type="EMBL" id="KWX04823.1"/>
    </source>
</evidence>
<dbReference type="SMART" id="SM01091">
    <property type="entry name" value="CorC_HlyC"/>
    <property type="match status" value="1"/>
</dbReference>
<evidence type="ECO:0000256" key="9">
    <source>
        <dbReference type="PROSITE-ProRule" id="PRU00703"/>
    </source>
</evidence>
<feature type="region of interest" description="Disordered" evidence="11">
    <location>
        <begin position="333"/>
        <end position="354"/>
    </location>
</feature>
<dbReference type="EMBL" id="JYIJ01000014">
    <property type="protein sequence ID" value="KWX04823.1"/>
    <property type="molecule type" value="Genomic_DNA"/>
</dbReference>
<feature type="domain" description="CNNM transmembrane" evidence="14">
    <location>
        <begin position="1"/>
        <end position="200"/>
    </location>
</feature>
<evidence type="ECO:0000256" key="10">
    <source>
        <dbReference type="PROSITE-ProRule" id="PRU01193"/>
    </source>
</evidence>
<dbReference type="Proteomes" id="UP000070659">
    <property type="component" value="Unassembled WGS sequence"/>
</dbReference>
<dbReference type="InterPro" id="IPR051676">
    <property type="entry name" value="UPF0053_domain"/>
</dbReference>
<comment type="caution">
    <text evidence="16">The sequence shown here is derived from an EMBL/GenBank/DDBJ whole genome shotgun (WGS) entry which is preliminary data.</text>
</comment>
<proteinExistence type="inferred from homology"/>
<keyword evidence="5" id="KW-0677">Repeat</keyword>
<comment type="subcellular location">
    <subcellularLocation>
        <location evidence="1">Cell membrane</location>
        <topology evidence="1">Multi-pass membrane protein</topology>
    </subcellularLocation>
</comment>
<dbReference type="PROSITE" id="PS51846">
    <property type="entry name" value="CNNM"/>
    <property type="match status" value="1"/>
</dbReference>
<evidence type="ECO:0000259" key="14">
    <source>
        <dbReference type="PROSITE" id="PS51846"/>
    </source>
</evidence>
<dbReference type="InterPro" id="IPR002550">
    <property type="entry name" value="CNNM"/>
</dbReference>
<dbReference type="InterPro" id="IPR044751">
    <property type="entry name" value="Ion_transp-like_CBS"/>
</dbReference>
<dbReference type="Gene3D" id="3.10.580.10">
    <property type="entry name" value="CBS-domain"/>
    <property type="match status" value="1"/>
</dbReference>
<feature type="domain" description="CBS" evidence="13">
    <location>
        <begin position="280"/>
        <end position="337"/>
    </location>
</feature>
<gene>
    <name evidence="15" type="ORF">TH66_06615</name>
    <name evidence="16" type="ORF">TR74_09030</name>
</gene>
<feature type="transmembrane region" description="Helical" evidence="12">
    <location>
        <begin position="137"/>
        <end position="155"/>
    </location>
</feature>
<dbReference type="PROSITE" id="PS51371">
    <property type="entry name" value="CBS"/>
    <property type="match status" value="2"/>
</dbReference>
<evidence type="ECO:0000256" key="5">
    <source>
        <dbReference type="ARBA" id="ARBA00022737"/>
    </source>
</evidence>
<dbReference type="PATRIC" id="fig|1469144.8.peg.4351"/>
<evidence type="ECO:0000256" key="2">
    <source>
        <dbReference type="ARBA" id="ARBA00006337"/>
    </source>
</evidence>
<dbReference type="SMART" id="SM00116">
    <property type="entry name" value="CBS"/>
    <property type="match status" value="2"/>
</dbReference>
<feature type="transmembrane region" description="Helical" evidence="12">
    <location>
        <begin position="99"/>
        <end position="117"/>
    </location>
</feature>
<dbReference type="PANTHER" id="PTHR43099:SF6">
    <property type="entry name" value="UPF0053 PROTEIN RV1842C"/>
    <property type="match status" value="1"/>
</dbReference>
<dbReference type="InterPro" id="IPR005170">
    <property type="entry name" value="Transptr-assoc_dom"/>
</dbReference>
<evidence type="ECO:0000256" key="1">
    <source>
        <dbReference type="ARBA" id="ARBA00004651"/>
    </source>
</evidence>
<accession>A0A132NIK0</accession>
<dbReference type="Pfam" id="PF01595">
    <property type="entry name" value="CNNM"/>
    <property type="match status" value="1"/>
</dbReference>
<evidence type="ECO:0000313" key="18">
    <source>
        <dbReference type="Proteomes" id="UP000070659"/>
    </source>
</evidence>
<keyword evidence="8 10" id="KW-0472">Membrane</keyword>
<dbReference type="InterPro" id="IPR016169">
    <property type="entry name" value="FAD-bd_PCMH_sub2"/>
</dbReference>
<dbReference type="Proteomes" id="UP000070598">
    <property type="component" value="Unassembled WGS sequence"/>
</dbReference>
<comment type="similarity">
    <text evidence="2">Belongs to the UPF0053 family.</text>
</comment>
<evidence type="ECO:0000256" key="3">
    <source>
        <dbReference type="ARBA" id="ARBA00022475"/>
    </source>
</evidence>
<dbReference type="CDD" id="cd04590">
    <property type="entry name" value="CBS_pair_CorC_HlyC_assoc"/>
    <property type="match status" value="1"/>
</dbReference>
<dbReference type="InterPro" id="IPR000644">
    <property type="entry name" value="CBS_dom"/>
</dbReference>
<protein>
    <submittedName>
        <fullName evidence="16">Membrane protein</fullName>
    </submittedName>
</protein>
<dbReference type="InterPro" id="IPR046342">
    <property type="entry name" value="CBS_dom_sf"/>
</dbReference>
<keyword evidence="3" id="KW-1003">Cell membrane</keyword>
<evidence type="ECO:0000256" key="8">
    <source>
        <dbReference type="ARBA" id="ARBA00023136"/>
    </source>
</evidence>
<evidence type="ECO:0000259" key="13">
    <source>
        <dbReference type="PROSITE" id="PS51371"/>
    </source>
</evidence>
<dbReference type="SUPFAM" id="SSF56176">
    <property type="entry name" value="FAD-binding/transporter-associated domain-like"/>
    <property type="match status" value="1"/>
</dbReference>
<dbReference type="AlphaFoldDB" id="A0A132NIK0"/>
<evidence type="ECO:0000256" key="4">
    <source>
        <dbReference type="ARBA" id="ARBA00022692"/>
    </source>
</evidence>
<evidence type="ECO:0000313" key="17">
    <source>
        <dbReference type="Proteomes" id="UP000070598"/>
    </source>
</evidence>
<dbReference type="SUPFAM" id="SSF54631">
    <property type="entry name" value="CBS-domain pair"/>
    <property type="match status" value="1"/>
</dbReference>
<dbReference type="Pfam" id="PF03471">
    <property type="entry name" value="CorC_HlyC"/>
    <property type="match status" value="1"/>
</dbReference>